<feature type="domain" description="DUF5681" evidence="2">
    <location>
        <begin position="13"/>
        <end position="77"/>
    </location>
</feature>
<dbReference type="Proteomes" id="UP000198755">
    <property type="component" value="Unassembled WGS sequence"/>
</dbReference>
<feature type="compositionally biased region" description="Basic residues" evidence="1">
    <location>
        <begin position="12"/>
        <end position="21"/>
    </location>
</feature>
<evidence type="ECO:0000256" key="1">
    <source>
        <dbReference type="SAM" id="MobiDB-lite"/>
    </source>
</evidence>
<organism evidence="3 4">
    <name type="scientific">Methylocapsa palsarum</name>
    <dbReference type="NCBI Taxonomy" id="1612308"/>
    <lineage>
        <taxon>Bacteria</taxon>
        <taxon>Pseudomonadati</taxon>
        <taxon>Pseudomonadota</taxon>
        <taxon>Alphaproteobacteria</taxon>
        <taxon>Hyphomicrobiales</taxon>
        <taxon>Beijerinckiaceae</taxon>
        <taxon>Methylocapsa</taxon>
    </lineage>
</organism>
<dbReference type="STRING" id="1612308.SAMN05444581_13022"/>
<gene>
    <name evidence="3" type="ORF">SAMN05444581_13022</name>
</gene>
<reference evidence="3 4" key="1">
    <citation type="submission" date="2016-10" db="EMBL/GenBank/DDBJ databases">
        <authorList>
            <person name="de Groot N.N."/>
        </authorList>
    </citation>
    <scope>NUCLEOTIDE SEQUENCE [LARGE SCALE GENOMIC DNA]</scope>
    <source>
        <strain evidence="3 4">NE2</strain>
    </source>
</reference>
<dbReference type="AlphaFoldDB" id="A0A1I4CVQ7"/>
<protein>
    <recommendedName>
        <fullName evidence="2">DUF5681 domain-containing protein</fullName>
    </recommendedName>
</protein>
<evidence type="ECO:0000313" key="3">
    <source>
        <dbReference type="EMBL" id="SFK85424.1"/>
    </source>
</evidence>
<evidence type="ECO:0000259" key="2">
    <source>
        <dbReference type="Pfam" id="PF18932"/>
    </source>
</evidence>
<evidence type="ECO:0000313" key="4">
    <source>
        <dbReference type="Proteomes" id="UP000198755"/>
    </source>
</evidence>
<dbReference type="RefSeq" id="WP_139223730.1">
    <property type="nucleotide sequence ID" value="NZ_FOSN01000030.1"/>
</dbReference>
<accession>A0A1I4CVQ7</accession>
<sequence>MPKSFSSAPRLQGRKRRRRRGDRSESALDILNRLLAAPMSISLGGEPRQVCVIEAIMLQLIQKATTGNLRAHRALEKYQAYARTRAEASLALIFEESDYTTALATFTSEKSDG</sequence>
<feature type="region of interest" description="Disordered" evidence="1">
    <location>
        <begin position="1"/>
        <end position="24"/>
    </location>
</feature>
<name>A0A1I4CVQ7_9HYPH</name>
<proteinExistence type="predicted"/>
<keyword evidence="4" id="KW-1185">Reference proteome</keyword>
<dbReference type="Pfam" id="PF18932">
    <property type="entry name" value="DUF5681"/>
    <property type="match status" value="1"/>
</dbReference>
<dbReference type="InterPro" id="IPR043736">
    <property type="entry name" value="DUF5681"/>
</dbReference>
<dbReference type="EMBL" id="FOSN01000030">
    <property type="protein sequence ID" value="SFK85424.1"/>
    <property type="molecule type" value="Genomic_DNA"/>
</dbReference>